<dbReference type="InterPro" id="IPR054055">
    <property type="entry name" value="YpzH"/>
</dbReference>
<sequence length="62" mass="6976">MPSSDIIVAVITTNKKKILFSGPPVFYAKTREEMEKTALLLSKTTMAMIHDLENECLVIVKH</sequence>
<evidence type="ECO:0000313" key="1">
    <source>
        <dbReference type="EMBL" id="MPW26011.1"/>
    </source>
</evidence>
<dbReference type="Proteomes" id="UP000440004">
    <property type="component" value="Unassembled WGS sequence"/>
</dbReference>
<evidence type="ECO:0000313" key="2">
    <source>
        <dbReference type="Proteomes" id="UP000440004"/>
    </source>
</evidence>
<dbReference type="EMBL" id="WHNX01000013">
    <property type="protein sequence ID" value="MPW26011.1"/>
    <property type="molecule type" value="Genomic_DNA"/>
</dbReference>
<keyword evidence="2" id="KW-1185">Reference proteome</keyword>
<dbReference type="RefSeq" id="WP_152804083.1">
    <property type="nucleotide sequence ID" value="NZ_WHNX01000013.1"/>
</dbReference>
<dbReference type="Pfam" id="PF21835">
    <property type="entry name" value="YIEGIA_cap"/>
    <property type="match status" value="1"/>
</dbReference>
<proteinExistence type="predicted"/>
<dbReference type="AlphaFoldDB" id="A0A6A7K9M5"/>
<accession>A0A6A7K9M5</accession>
<organism evidence="1 2">
    <name type="scientific">Alkalibaculum sporogenes</name>
    <dbReference type="NCBI Taxonomy" id="2655001"/>
    <lineage>
        <taxon>Bacteria</taxon>
        <taxon>Bacillati</taxon>
        <taxon>Bacillota</taxon>
        <taxon>Clostridia</taxon>
        <taxon>Eubacteriales</taxon>
        <taxon>Eubacteriaceae</taxon>
        <taxon>Alkalibaculum</taxon>
    </lineage>
</organism>
<reference evidence="1 2" key="1">
    <citation type="submission" date="2019-10" db="EMBL/GenBank/DDBJ databases">
        <title>Alkalibaculum tamaniensis sp.nov., a new alkaliphilic acetogen, isolated on methoxylated aromatics from a mud volcano.</title>
        <authorList>
            <person name="Khomyakova M.A."/>
            <person name="Merkel A.Y."/>
            <person name="Bonch-Osmolovskaya E.A."/>
            <person name="Slobodkin A.I."/>
        </authorList>
    </citation>
    <scope>NUCLEOTIDE SEQUENCE [LARGE SCALE GENOMIC DNA]</scope>
    <source>
        <strain evidence="1 2">M08DMB</strain>
    </source>
</reference>
<name>A0A6A7K9M5_9FIRM</name>
<protein>
    <submittedName>
        <fullName evidence="1">Uncharacterized protein</fullName>
    </submittedName>
</protein>
<gene>
    <name evidence="1" type="ORF">GC105_09430</name>
</gene>
<comment type="caution">
    <text evidence="1">The sequence shown here is derived from an EMBL/GenBank/DDBJ whole genome shotgun (WGS) entry which is preliminary data.</text>
</comment>